<dbReference type="CDD" id="cd03136">
    <property type="entry name" value="GATase1_AraC_ArgR_like"/>
    <property type="match status" value="1"/>
</dbReference>
<gene>
    <name evidence="5" type="ORF">BJF92_10325</name>
</gene>
<name>A0A1Q9AM99_9HYPH</name>
<dbReference type="Proteomes" id="UP000186143">
    <property type="component" value="Unassembled WGS sequence"/>
</dbReference>
<dbReference type="Pfam" id="PF12833">
    <property type="entry name" value="HTH_18"/>
    <property type="match status" value="1"/>
</dbReference>
<feature type="domain" description="HTH araC/xylS-type" evidence="4">
    <location>
        <begin position="221"/>
        <end position="319"/>
    </location>
</feature>
<dbReference type="InterPro" id="IPR009057">
    <property type="entry name" value="Homeodomain-like_sf"/>
</dbReference>
<dbReference type="SUPFAM" id="SSF46689">
    <property type="entry name" value="Homeodomain-like"/>
    <property type="match status" value="2"/>
</dbReference>
<evidence type="ECO:0000256" key="1">
    <source>
        <dbReference type="ARBA" id="ARBA00023015"/>
    </source>
</evidence>
<dbReference type="InterPro" id="IPR018060">
    <property type="entry name" value="HTH_AraC"/>
</dbReference>
<proteinExistence type="predicted"/>
<keyword evidence="1" id="KW-0805">Transcription regulation</keyword>
<sequence>MSAQTAERHLDLLIMPETNLILVASVIEPLRAANRIAGRRLYRWTLYSPDGAPIETTSGVPIAVSGAFSPSSSADPLFVLSSYHWRRGLTAALRRQLSQAARVRQLIAGIESGSWLMAETSLLDGASAAVHWEDAEDFAAAYPQITVASPRFVIDGKRITTGGPLPTLDLMLELIRREQGYSLALEVSRLFIYEPDRPPQSPSAEGLPLVAPMRLRDDRVKAALTLMAAQIETPLPLARIARRVGVSARRLQDLFQENLGVAPHTHYLALRLNAARRRVIETSAPLADIAAAAGFNSAAAFSRSYRAHYRESPRETRRRLQP</sequence>
<dbReference type="GO" id="GO:0043565">
    <property type="term" value="F:sequence-specific DNA binding"/>
    <property type="evidence" value="ECO:0007669"/>
    <property type="project" value="InterPro"/>
</dbReference>
<dbReference type="InterPro" id="IPR052158">
    <property type="entry name" value="INH-QAR"/>
</dbReference>
<dbReference type="SMART" id="SM00342">
    <property type="entry name" value="HTH_ARAC"/>
    <property type="match status" value="1"/>
</dbReference>
<evidence type="ECO:0000256" key="3">
    <source>
        <dbReference type="ARBA" id="ARBA00023163"/>
    </source>
</evidence>
<dbReference type="AlphaFoldDB" id="A0A1Q9AM99"/>
<reference evidence="5 6" key="1">
    <citation type="submission" date="2016-09" db="EMBL/GenBank/DDBJ databases">
        <title>Rhizobium sp. nov., a novel species isolated from the rice rhizosphere.</title>
        <authorList>
            <person name="Zhao J."/>
            <person name="Zhang X."/>
        </authorList>
    </citation>
    <scope>NUCLEOTIDE SEQUENCE [LARGE SCALE GENOMIC DNA]</scope>
    <source>
        <strain evidence="5 6">MH17</strain>
    </source>
</reference>
<comment type="caution">
    <text evidence="5">The sequence shown here is derived from an EMBL/GenBank/DDBJ whole genome shotgun (WGS) entry which is preliminary data.</text>
</comment>
<keyword evidence="2" id="KW-0238">DNA-binding</keyword>
<dbReference type="PANTHER" id="PTHR43130">
    <property type="entry name" value="ARAC-FAMILY TRANSCRIPTIONAL REGULATOR"/>
    <property type="match status" value="1"/>
</dbReference>
<evidence type="ECO:0000313" key="5">
    <source>
        <dbReference type="EMBL" id="OLP56501.1"/>
    </source>
</evidence>
<evidence type="ECO:0000259" key="4">
    <source>
        <dbReference type="PROSITE" id="PS01124"/>
    </source>
</evidence>
<dbReference type="Gene3D" id="3.40.50.880">
    <property type="match status" value="1"/>
</dbReference>
<evidence type="ECO:0000256" key="2">
    <source>
        <dbReference type="ARBA" id="ARBA00023125"/>
    </source>
</evidence>
<accession>A0A1Q9AM99</accession>
<dbReference type="InterPro" id="IPR018062">
    <property type="entry name" value="HTH_AraC-typ_CS"/>
</dbReference>
<organism evidence="5 6">
    <name type="scientific">Xaviernesmea rhizosphaerae</name>
    <dbReference type="NCBI Taxonomy" id="1672749"/>
    <lineage>
        <taxon>Bacteria</taxon>
        <taxon>Pseudomonadati</taxon>
        <taxon>Pseudomonadota</taxon>
        <taxon>Alphaproteobacteria</taxon>
        <taxon>Hyphomicrobiales</taxon>
        <taxon>Rhizobiaceae</taxon>
        <taxon>Rhizobium/Agrobacterium group</taxon>
        <taxon>Xaviernesmea</taxon>
    </lineage>
</organism>
<protein>
    <submittedName>
        <fullName evidence="5">AraC family transcriptional regulator</fullName>
    </submittedName>
</protein>
<dbReference type="InterPro" id="IPR029062">
    <property type="entry name" value="Class_I_gatase-like"/>
</dbReference>
<keyword evidence="3" id="KW-0804">Transcription</keyword>
<dbReference type="SUPFAM" id="SSF52317">
    <property type="entry name" value="Class I glutamine amidotransferase-like"/>
    <property type="match status" value="1"/>
</dbReference>
<dbReference type="PROSITE" id="PS00041">
    <property type="entry name" value="HTH_ARAC_FAMILY_1"/>
    <property type="match status" value="1"/>
</dbReference>
<dbReference type="STRING" id="1672749.BJF92_10325"/>
<dbReference type="GO" id="GO:0003700">
    <property type="term" value="F:DNA-binding transcription factor activity"/>
    <property type="evidence" value="ECO:0007669"/>
    <property type="project" value="InterPro"/>
</dbReference>
<dbReference type="PANTHER" id="PTHR43130:SF3">
    <property type="entry name" value="HTH-TYPE TRANSCRIPTIONAL REGULATOR RV1931C"/>
    <property type="match status" value="1"/>
</dbReference>
<evidence type="ECO:0000313" key="6">
    <source>
        <dbReference type="Proteomes" id="UP000186143"/>
    </source>
</evidence>
<dbReference type="PROSITE" id="PS01124">
    <property type="entry name" value="HTH_ARAC_FAMILY_2"/>
    <property type="match status" value="1"/>
</dbReference>
<dbReference type="EMBL" id="MKIO01000021">
    <property type="protein sequence ID" value="OLP56501.1"/>
    <property type="molecule type" value="Genomic_DNA"/>
</dbReference>
<dbReference type="Gene3D" id="1.10.10.60">
    <property type="entry name" value="Homeodomain-like"/>
    <property type="match status" value="1"/>
</dbReference>